<accession>A0A654BJT3</accession>
<sequence>MEKTEFPIVFDNRNFYLWFYTFHYARSYTTSYQSFLYGR</sequence>
<organism evidence="1 2">
    <name type="scientific">Sphingobacterium multivorum</name>
    <dbReference type="NCBI Taxonomy" id="28454"/>
    <lineage>
        <taxon>Bacteria</taxon>
        <taxon>Pseudomonadati</taxon>
        <taxon>Bacteroidota</taxon>
        <taxon>Sphingobacteriia</taxon>
        <taxon>Sphingobacteriales</taxon>
        <taxon>Sphingobacteriaceae</taxon>
        <taxon>Sphingobacterium</taxon>
    </lineage>
</organism>
<name>A0A654BJT3_SPHMU</name>
<reference evidence="1 2" key="1">
    <citation type="submission" date="2019-10" db="EMBL/GenBank/DDBJ databases">
        <authorList>
            <person name="Karimi E."/>
        </authorList>
    </citation>
    <scope>NUCLEOTIDE SEQUENCE [LARGE SCALE GENOMIC DNA]</scope>
    <source>
        <strain evidence="1">Sphingobacterium sp. 8BC</strain>
    </source>
</reference>
<dbReference type="Proteomes" id="UP000432350">
    <property type="component" value="Unassembled WGS sequence"/>
</dbReference>
<proteinExistence type="predicted"/>
<gene>
    <name evidence="1" type="ORF">SPHINGO8BC_50116</name>
</gene>
<evidence type="ECO:0000313" key="2">
    <source>
        <dbReference type="Proteomes" id="UP000432350"/>
    </source>
</evidence>
<dbReference type="AlphaFoldDB" id="A0A654BJT3"/>
<dbReference type="EMBL" id="CABWMV010000024">
    <property type="protein sequence ID" value="VXC80003.1"/>
    <property type="molecule type" value="Genomic_DNA"/>
</dbReference>
<evidence type="ECO:0000313" key="1">
    <source>
        <dbReference type="EMBL" id="VXC80003.1"/>
    </source>
</evidence>
<protein>
    <submittedName>
        <fullName evidence="1">Uncharacterized protein</fullName>
    </submittedName>
</protein>